<evidence type="ECO:0000313" key="16">
    <source>
        <dbReference type="EMBL" id="VFK07228.1"/>
    </source>
</evidence>
<organism evidence="16">
    <name type="scientific">Candidatus Kentrum sp. FM</name>
    <dbReference type="NCBI Taxonomy" id="2126340"/>
    <lineage>
        <taxon>Bacteria</taxon>
        <taxon>Pseudomonadati</taxon>
        <taxon>Pseudomonadota</taxon>
        <taxon>Gammaproteobacteria</taxon>
        <taxon>Candidatus Kentrum</taxon>
    </lineage>
</organism>
<keyword evidence="6 11" id="KW-0812">Transmembrane</keyword>
<gene>
    <name evidence="14" type="ORF">BECKFM1743A_GA0114220_100372</name>
    <name evidence="16" type="ORF">BECKFM1743B_GA0114221_100352</name>
    <name evidence="15" type="ORF">BECKFM1743C_GA0114222_101213</name>
</gene>
<evidence type="ECO:0000256" key="9">
    <source>
        <dbReference type="ARBA" id="ARBA00023136"/>
    </source>
</evidence>
<dbReference type="SUPFAM" id="SSF54523">
    <property type="entry name" value="Pili subunits"/>
    <property type="match status" value="1"/>
</dbReference>
<evidence type="ECO:0000256" key="4">
    <source>
        <dbReference type="ARBA" id="ARBA00022475"/>
    </source>
</evidence>
<keyword evidence="8 11" id="KW-1133">Transmembrane helix</keyword>
<dbReference type="Pfam" id="PF21687">
    <property type="entry name" value="T2SSK_1st"/>
    <property type="match status" value="1"/>
</dbReference>
<dbReference type="InterPro" id="IPR049031">
    <property type="entry name" value="T2SSK_SAM-like_1st"/>
</dbReference>
<dbReference type="InterPro" id="IPR049179">
    <property type="entry name" value="T2SSK_SAM-like_2nd"/>
</dbReference>
<feature type="domain" description="T2SS protein K second SAM-like" evidence="12">
    <location>
        <begin position="226"/>
        <end position="271"/>
    </location>
</feature>
<dbReference type="AlphaFoldDB" id="A0A450VR35"/>
<evidence type="ECO:0000256" key="3">
    <source>
        <dbReference type="ARBA" id="ARBA00022448"/>
    </source>
</evidence>
<accession>A0A450VR35</accession>
<name>A0A450VR35_9GAMM</name>
<evidence type="ECO:0000259" key="12">
    <source>
        <dbReference type="Pfam" id="PF03934"/>
    </source>
</evidence>
<reference evidence="16" key="1">
    <citation type="submission" date="2019-02" db="EMBL/GenBank/DDBJ databases">
        <authorList>
            <person name="Gruber-Vodicka R. H."/>
            <person name="Seah K. B. B."/>
        </authorList>
    </citation>
    <scope>NUCLEOTIDE SEQUENCE</scope>
    <source>
        <strain evidence="14">BECK_BZ163</strain>
        <strain evidence="16">BECK_BZ164</strain>
        <strain evidence="15">BECK_BZ165</strain>
    </source>
</reference>
<dbReference type="GO" id="GO:0005886">
    <property type="term" value="C:plasma membrane"/>
    <property type="evidence" value="ECO:0007669"/>
    <property type="project" value="UniProtKB-SubCell"/>
</dbReference>
<proteinExistence type="inferred from homology"/>
<evidence type="ECO:0000256" key="7">
    <source>
        <dbReference type="ARBA" id="ARBA00022927"/>
    </source>
</evidence>
<sequence length="334" mass="37255">MIHTCSNTWRSNSYSDGVALITVILAVALITTITVAMIARQHIDIRRTTNIVHAGKAYEYARGIELWATRLLAQDLRQEEEKIDHLDEAWAKALPRTDVAGGTLTGRIEDLQGRFNLNNLVQSGTPEDDEQTRPPMESVRFEHLLERCDLPPGLVWSVMDWLDEDTNRFYPDGAEDYAYLGLDAPYRAANAPMVSPSELSLVHGFDYDAYACLEPFIATLPAYTAINVNTASVEVLMALLGDITETQAIQLVERRQIQPYESVDDFLEAVEDIGISTSQVGNEVSGNNLIGVNSSHYLVIADTQIGTVRMRLFSQVERLEDGNVRVLLRGRESL</sequence>
<comment type="similarity">
    <text evidence="2 10">Belongs to the GSP K family.</text>
</comment>
<evidence type="ECO:0000256" key="1">
    <source>
        <dbReference type="ARBA" id="ARBA00004533"/>
    </source>
</evidence>
<evidence type="ECO:0000256" key="11">
    <source>
        <dbReference type="SAM" id="Phobius"/>
    </source>
</evidence>
<dbReference type="Pfam" id="PF03934">
    <property type="entry name" value="T2SSK"/>
    <property type="match status" value="1"/>
</dbReference>
<evidence type="ECO:0000256" key="2">
    <source>
        <dbReference type="ARBA" id="ARBA00007246"/>
    </source>
</evidence>
<dbReference type="SUPFAM" id="SSF47781">
    <property type="entry name" value="RuvA domain 2-like"/>
    <property type="match status" value="1"/>
</dbReference>
<feature type="transmembrane region" description="Helical" evidence="11">
    <location>
        <begin position="18"/>
        <end position="39"/>
    </location>
</feature>
<dbReference type="InterPro" id="IPR038072">
    <property type="entry name" value="GspK_central_sf"/>
</dbReference>
<dbReference type="NCBIfam" id="NF037980">
    <property type="entry name" value="T2SS_GspK"/>
    <property type="match status" value="1"/>
</dbReference>
<dbReference type="EMBL" id="CAADFL010000035">
    <property type="protein sequence ID" value="VFK07228.1"/>
    <property type="molecule type" value="Genomic_DNA"/>
</dbReference>
<keyword evidence="7" id="KW-0653">Protein transport</keyword>
<dbReference type="SUPFAM" id="SSF158544">
    <property type="entry name" value="GspK insert domain-like"/>
    <property type="match status" value="1"/>
</dbReference>
<evidence type="ECO:0000256" key="5">
    <source>
        <dbReference type="ARBA" id="ARBA00022519"/>
    </source>
</evidence>
<evidence type="ECO:0000256" key="10">
    <source>
        <dbReference type="PIRNR" id="PIRNR002786"/>
    </source>
</evidence>
<dbReference type="Gene3D" id="3.30.1300.30">
    <property type="entry name" value="GSPII I/J protein-like"/>
    <property type="match status" value="1"/>
</dbReference>
<protein>
    <recommendedName>
        <fullName evidence="10">Type II secretion system protein K</fullName>
    </recommendedName>
</protein>
<keyword evidence="9 10" id="KW-0472">Membrane</keyword>
<keyword evidence="3 10" id="KW-0813">Transport</keyword>
<dbReference type="InterPro" id="IPR010994">
    <property type="entry name" value="RuvA_2-like"/>
</dbReference>
<dbReference type="EMBL" id="CAADFA010000121">
    <property type="protein sequence ID" value="VFJ53253.1"/>
    <property type="molecule type" value="Genomic_DNA"/>
</dbReference>
<feature type="domain" description="T2SS protein K first SAM-like" evidence="13">
    <location>
        <begin position="113"/>
        <end position="221"/>
    </location>
</feature>
<evidence type="ECO:0000313" key="15">
    <source>
        <dbReference type="EMBL" id="VFJ53253.1"/>
    </source>
</evidence>
<dbReference type="GO" id="GO:0009306">
    <property type="term" value="P:protein secretion"/>
    <property type="evidence" value="ECO:0007669"/>
    <property type="project" value="InterPro"/>
</dbReference>
<dbReference type="EMBL" id="CAADEZ010000037">
    <property type="protein sequence ID" value="VFJ46433.1"/>
    <property type="molecule type" value="Genomic_DNA"/>
</dbReference>
<dbReference type="InterPro" id="IPR045584">
    <property type="entry name" value="Pilin-like"/>
</dbReference>
<keyword evidence="4 10" id="KW-1003">Cell membrane</keyword>
<evidence type="ECO:0000259" key="13">
    <source>
        <dbReference type="Pfam" id="PF21687"/>
    </source>
</evidence>
<dbReference type="Gene3D" id="1.10.40.60">
    <property type="entry name" value="EpsJ-like"/>
    <property type="match status" value="2"/>
</dbReference>
<dbReference type="PANTHER" id="PTHR38831:SF1">
    <property type="entry name" value="TYPE II SECRETION SYSTEM PROTEIN K-RELATED"/>
    <property type="match status" value="1"/>
</dbReference>
<dbReference type="PIRSF" id="PIRSF002786">
    <property type="entry name" value="XcpX"/>
    <property type="match status" value="1"/>
</dbReference>
<dbReference type="InterPro" id="IPR005628">
    <property type="entry name" value="GspK"/>
</dbReference>
<evidence type="ECO:0000313" key="14">
    <source>
        <dbReference type="EMBL" id="VFJ46433.1"/>
    </source>
</evidence>
<dbReference type="PANTHER" id="PTHR38831">
    <property type="entry name" value="TYPE II SECRETION SYSTEM PROTEIN K"/>
    <property type="match status" value="1"/>
</dbReference>
<evidence type="ECO:0000256" key="8">
    <source>
        <dbReference type="ARBA" id="ARBA00022989"/>
    </source>
</evidence>
<keyword evidence="5 10" id="KW-0997">Cell inner membrane</keyword>
<evidence type="ECO:0000256" key="6">
    <source>
        <dbReference type="ARBA" id="ARBA00022692"/>
    </source>
</evidence>
<comment type="subcellular location">
    <subcellularLocation>
        <location evidence="1 10">Cell inner membrane</location>
    </subcellularLocation>
</comment>